<evidence type="ECO:0000256" key="4">
    <source>
        <dbReference type="ARBA" id="ARBA00023319"/>
    </source>
</evidence>
<dbReference type="InterPro" id="IPR003598">
    <property type="entry name" value="Ig_sub2"/>
</dbReference>
<protein>
    <submittedName>
        <fullName evidence="7">Roundabout-like protein 2</fullName>
    </submittedName>
</protein>
<dbReference type="Pfam" id="PF13927">
    <property type="entry name" value="Ig_3"/>
    <property type="match status" value="2"/>
</dbReference>
<sequence length="512" mass="57258">MSGGETFLGWFKPDKTKVPQSSSATVHVEVNINTFRLKFTDVKVEEGGEYECRSRSGSKGTFTLEVLFDISNVDPTQHIKIGREGTINLGVRGYPKPTITWKKEKTTLNAARDPRYTLLNDGSLKIKNVKIADQGNYTVNIQQGASGKVVEIEVYAVEHPKIVAFPDSKKYLTEGYSAVFICKATARPPPKYEWLNPKGTKITSFWPFEISGGNLTIKRVTRGLNGTYTCRAYNVIEKVLIGEVKAKVAIVAIHVPPTIRLTIGNGPRPLEKGEKATLTCKAKGSPIPTVKWIKNGQRDPRQTISKRGESIIAIEKVQLVDGGKYICQAWNSAVDSNGKVIVATKVHTLDIIESPGLVREFAHEAKCDSVTLTWKKPSKDGGMPITKFVLDYRGEPGRPIIYEPKDMDLEETSFTLKWRRPQDDGGDKNIEYIVRYRDETESKPGPWKEFVTKKQEHRIKNLGKDKKYKVEVMARNKGGNSSPDERFYRTTKITIAASSQSRLVASVLVTFM</sequence>
<dbReference type="SMART" id="SM00409">
    <property type="entry name" value="IG"/>
    <property type="match status" value="4"/>
</dbReference>
<evidence type="ECO:0000256" key="2">
    <source>
        <dbReference type="ARBA" id="ARBA00022737"/>
    </source>
</evidence>
<reference evidence="7" key="1">
    <citation type="journal article" date="2023" name="G3 (Bethesda)">
        <title>Whole genome assembly and annotation of the endangered Caribbean coral Acropora cervicornis.</title>
        <authorList>
            <person name="Selwyn J.D."/>
            <person name="Vollmer S.V."/>
        </authorList>
    </citation>
    <scope>NUCLEOTIDE SEQUENCE</scope>
    <source>
        <strain evidence="7">K2</strain>
    </source>
</reference>
<dbReference type="InterPro" id="IPR003599">
    <property type="entry name" value="Ig_sub"/>
</dbReference>
<dbReference type="SMART" id="SM00408">
    <property type="entry name" value="IGc2"/>
    <property type="match status" value="3"/>
</dbReference>
<feature type="domain" description="Ig-like" evidence="5">
    <location>
        <begin position="19"/>
        <end position="155"/>
    </location>
</feature>
<dbReference type="CDD" id="cd00063">
    <property type="entry name" value="FN3"/>
    <property type="match status" value="1"/>
</dbReference>
<comment type="caution">
    <text evidence="7">The sequence shown here is derived from an EMBL/GenBank/DDBJ whole genome shotgun (WGS) entry which is preliminary data.</text>
</comment>
<keyword evidence="1" id="KW-0732">Signal</keyword>
<name>A0AAD9QSX3_ACRCE</name>
<dbReference type="Pfam" id="PF07679">
    <property type="entry name" value="I-set"/>
    <property type="match status" value="1"/>
</dbReference>
<evidence type="ECO:0000259" key="6">
    <source>
        <dbReference type="PROSITE" id="PS50853"/>
    </source>
</evidence>
<dbReference type="PROSITE" id="PS50835">
    <property type="entry name" value="IG_LIKE"/>
    <property type="match status" value="3"/>
</dbReference>
<evidence type="ECO:0000313" key="7">
    <source>
        <dbReference type="EMBL" id="KAK2566787.1"/>
    </source>
</evidence>
<dbReference type="AlphaFoldDB" id="A0AAD9QSX3"/>
<feature type="non-terminal residue" evidence="7">
    <location>
        <position position="1"/>
    </location>
</feature>
<dbReference type="PROSITE" id="PS50853">
    <property type="entry name" value="FN3"/>
    <property type="match status" value="1"/>
</dbReference>
<dbReference type="PANTHER" id="PTHR12231">
    <property type="entry name" value="CTX-RELATED TYPE I TRANSMEMBRANE PROTEIN"/>
    <property type="match status" value="1"/>
</dbReference>
<proteinExistence type="predicted"/>
<dbReference type="InterPro" id="IPR013783">
    <property type="entry name" value="Ig-like_fold"/>
</dbReference>
<dbReference type="SUPFAM" id="SSF49265">
    <property type="entry name" value="Fibronectin type III"/>
    <property type="match status" value="1"/>
</dbReference>
<dbReference type="InterPro" id="IPR051170">
    <property type="entry name" value="Neural/epithelial_adhesion"/>
</dbReference>
<feature type="domain" description="Ig-like" evidence="5">
    <location>
        <begin position="160"/>
        <end position="241"/>
    </location>
</feature>
<keyword evidence="8" id="KW-1185">Reference proteome</keyword>
<evidence type="ECO:0000313" key="8">
    <source>
        <dbReference type="Proteomes" id="UP001249851"/>
    </source>
</evidence>
<evidence type="ECO:0000256" key="3">
    <source>
        <dbReference type="ARBA" id="ARBA00023157"/>
    </source>
</evidence>
<keyword evidence="4" id="KW-0393">Immunoglobulin domain</keyword>
<dbReference type="InterPro" id="IPR036116">
    <property type="entry name" value="FN3_sf"/>
</dbReference>
<dbReference type="InterPro" id="IPR003961">
    <property type="entry name" value="FN3_dom"/>
</dbReference>
<dbReference type="InterPro" id="IPR036179">
    <property type="entry name" value="Ig-like_dom_sf"/>
</dbReference>
<organism evidence="7 8">
    <name type="scientific">Acropora cervicornis</name>
    <name type="common">Staghorn coral</name>
    <dbReference type="NCBI Taxonomy" id="6130"/>
    <lineage>
        <taxon>Eukaryota</taxon>
        <taxon>Metazoa</taxon>
        <taxon>Cnidaria</taxon>
        <taxon>Anthozoa</taxon>
        <taxon>Hexacorallia</taxon>
        <taxon>Scleractinia</taxon>
        <taxon>Astrocoeniina</taxon>
        <taxon>Acroporidae</taxon>
        <taxon>Acropora</taxon>
    </lineage>
</organism>
<feature type="domain" description="Ig-like" evidence="5">
    <location>
        <begin position="257"/>
        <end position="343"/>
    </location>
</feature>
<dbReference type="SUPFAM" id="SSF48726">
    <property type="entry name" value="Immunoglobulin"/>
    <property type="match status" value="4"/>
</dbReference>
<dbReference type="Pfam" id="PF00041">
    <property type="entry name" value="fn3"/>
    <property type="match status" value="1"/>
</dbReference>
<dbReference type="SMART" id="SM00060">
    <property type="entry name" value="FN3"/>
    <property type="match status" value="1"/>
</dbReference>
<dbReference type="InterPro" id="IPR013098">
    <property type="entry name" value="Ig_I-set"/>
</dbReference>
<keyword evidence="3" id="KW-1015">Disulfide bond</keyword>
<evidence type="ECO:0000256" key="1">
    <source>
        <dbReference type="ARBA" id="ARBA00022729"/>
    </source>
</evidence>
<evidence type="ECO:0000259" key="5">
    <source>
        <dbReference type="PROSITE" id="PS50835"/>
    </source>
</evidence>
<keyword evidence="2" id="KW-0677">Repeat</keyword>
<feature type="domain" description="Fibronectin type-III" evidence="6">
    <location>
        <begin position="395"/>
        <end position="494"/>
    </location>
</feature>
<reference evidence="7" key="2">
    <citation type="journal article" date="2023" name="Science">
        <title>Genomic signatures of disease resistance in endangered staghorn corals.</title>
        <authorList>
            <person name="Vollmer S.V."/>
            <person name="Selwyn J.D."/>
            <person name="Despard B.A."/>
            <person name="Roesel C.L."/>
        </authorList>
    </citation>
    <scope>NUCLEOTIDE SEQUENCE</scope>
    <source>
        <strain evidence="7">K2</strain>
    </source>
</reference>
<dbReference type="Gene3D" id="2.60.40.10">
    <property type="entry name" value="Immunoglobulins"/>
    <property type="match status" value="5"/>
</dbReference>
<dbReference type="CDD" id="cd00096">
    <property type="entry name" value="Ig"/>
    <property type="match status" value="2"/>
</dbReference>
<gene>
    <name evidence="7" type="ORF">P5673_009468</name>
</gene>
<dbReference type="EMBL" id="JARQWQ010000016">
    <property type="protein sequence ID" value="KAK2566787.1"/>
    <property type="molecule type" value="Genomic_DNA"/>
</dbReference>
<dbReference type="Proteomes" id="UP001249851">
    <property type="component" value="Unassembled WGS sequence"/>
</dbReference>
<accession>A0AAD9QSX3</accession>
<dbReference type="InterPro" id="IPR007110">
    <property type="entry name" value="Ig-like_dom"/>
</dbReference>
<dbReference type="PANTHER" id="PTHR12231:SF253">
    <property type="entry name" value="DPR-INTERACTING PROTEIN ETA, ISOFORM B-RELATED"/>
    <property type="match status" value="1"/>
</dbReference>